<proteinExistence type="predicted"/>
<feature type="compositionally biased region" description="Basic and acidic residues" evidence="1">
    <location>
        <begin position="127"/>
        <end position="139"/>
    </location>
</feature>
<evidence type="ECO:0000313" key="3">
    <source>
        <dbReference type="Proteomes" id="UP000438093"/>
    </source>
</evidence>
<name>A0A6N7RQP1_9ACTN</name>
<keyword evidence="3" id="KW-1185">Reference proteome</keyword>
<sequence>MLFLLTGDVQIGKTRWLGALADELASEGVAVAGVLAPGVWRECGPHEASGERGLAGEGRFEKLGIDNVLLPAGERVAFARRRDLALAEGSFDPTSQSAAAQLAWEISDDAIARVNAHFDALARGDALRTHPENPAHPENPENPADPARMFHVKHSFAQTDVSRETSRAGETSAGLLVVDELGRLELMRDGGLTAATALLERGPASGFPHALAVVRDWLCPCAEERFAAAWGGAEVLAPDERARALVRAACGLSA</sequence>
<dbReference type="Proteomes" id="UP000438093">
    <property type="component" value="Unassembled WGS sequence"/>
</dbReference>
<dbReference type="RefSeq" id="WP_154334157.1">
    <property type="nucleotide sequence ID" value="NZ_VTFY01000011.1"/>
</dbReference>
<evidence type="ECO:0000313" key="2">
    <source>
        <dbReference type="EMBL" id="MRX83332.1"/>
    </source>
</evidence>
<accession>A0A6N7RQP1</accession>
<dbReference type="Gene3D" id="3.40.50.300">
    <property type="entry name" value="P-loop containing nucleotide triphosphate hydrolases"/>
    <property type="match status" value="1"/>
</dbReference>
<evidence type="ECO:0000256" key="1">
    <source>
        <dbReference type="SAM" id="MobiDB-lite"/>
    </source>
</evidence>
<reference evidence="3" key="1">
    <citation type="submission" date="2019-08" db="EMBL/GenBank/DDBJ databases">
        <title>Arthrobacter sp. nov., isolated from plateau pika and Tibetan wild ass.</title>
        <authorList>
            <person name="Ge Y."/>
        </authorList>
    </citation>
    <scope>NUCLEOTIDE SEQUENCE [LARGE SCALE GENOMIC DNA]</scope>
    <source>
        <strain evidence="3">HF-4214</strain>
    </source>
</reference>
<gene>
    <name evidence="2" type="ORF">GJG86_12640</name>
</gene>
<dbReference type="AlphaFoldDB" id="A0A6N7RQP1"/>
<protein>
    <submittedName>
        <fullName evidence="2">Uncharacterized protein</fullName>
    </submittedName>
</protein>
<comment type="caution">
    <text evidence="2">The sequence shown here is derived from an EMBL/GenBank/DDBJ whole genome shotgun (WGS) entry which is preliminary data.</text>
</comment>
<dbReference type="InterPro" id="IPR027417">
    <property type="entry name" value="P-loop_NTPase"/>
</dbReference>
<feature type="region of interest" description="Disordered" evidence="1">
    <location>
        <begin position="127"/>
        <end position="147"/>
    </location>
</feature>
<dbReference type="EMBL" id="VTFY01000011">
    <property type="protein sequence ID" value="MRX83332.1"/>
    <property type="molecule type" value="Genomic_DNA"/>
</dbReference>
<organism evidence="2 3">
    <name type="scientific">Eggerthella guodeyinii</name>
    <dbReference type="NCBI Taxonomy" id="2690837"/>
    <lineage>
        <taxon>Bacteria</taxon>
        <taxon>Bacillati</taxon>
        <taxon>Actinomycetota</taxon>
        <taxon>Coriobacteriia</taxon>
        <taxon>Eggerthellales</taxon>
        <taxon>Eggerthellaceae</taxon>
        <taxon>Eggerthella</taxon>
    </lineage>
</organism>